<name>A0A645B1S0_9ZZZZ</name>
<comment type="caution">
    <text evidence="1">The sequence shown here is derived from an EMBL/GenBank/DDBJ whole genome shotgun (WGS) entry which is preliminary data.</text>
</comment>
<dbReference type="AlphaFoldDB" id="A0A645B1S0"/>
<accession>A0A645B1S0</accession>
<proteinExistence type="predicted"/>
<sequence length="157" mass="18149">MDELTIVVNNNINLTATFGMVSDDFDYDSCSNNPQIKQIFEDLQLDCAGMGLFENLRQMYTYPKIKILYDPNMSAMSSFSRSQIAIKWNFYIDQSNIGSSSLYFLHELFHAYQFGVGYIEQTGNTINAEVEAFMSMYKYAIKYNLTGQLPVKAYTYW</sequence>
<evidence type="ECO:0000313" key="1">
    <source>
        <dbReference type="EMBL" id="MPM59390.1"/>
    </source>
</evidence>
<reference evidence="1" key="1">
    <citation type="submission" date="2019-08" db="EMBL/GenBank/DDBJ databases">
        <authorList>
            <person name="Kucharzyk K."/>
            <person name="Murdoch R.W."/>
            <person name="Higgins S."/>
            <person name="Loffler F."/>
        </authorList>
    </citation>
    <scope>NUCLEOTIDE SEQUENCE</scope>
</reference>
<organism evidence="1">
    <name type="scientific">bioreactor metagenome</name>
    <dbReference type="NCBI Taxonomy" id="1076179"/>
    <lineage>
        <taxon>unclassified sequences</taxon>
        <taxon>metagenomes</taxon>
        <taxon>ecological metagenomes</taxon>
    </lineage>
</organism>
<protein>
    <submittedName>
        <fullName evidence="1">Uncharacterized protein</fullName>
    </submittedName>
</protein>
<gene>
    <name evidence="1" type="ORF">SDC9_106232</name>
</gene>
<dbReference type="EMBL" id="VSSQ01017268">
    <property type="protein sequence ID" value="MPM59390.1"/>
    <property type="molecule type" value="Genomic_DNA"/>
</dbReference>